<sequence length="64" mass="6914">MPAFGQDTIRRPAAKQGAQELPARYAADTVSGIVTLPSAPLTEPAEERMIAHNPHQQVFTSREG</sequence>
<evidence type="ECO:0000313" key="2">
    <source>
        <dbReference type="EMBL" id="TDD96815.1"/>
    </source>
</evidence>
<protein>
    <submittedName>
        <fullName evidence="2">Uncharacterized protein</fullName>
    </submittedName>
</protein>
<dbReference type="Proteomes" id="UP000294513">
    <property type="component" value="Unassembled WGS sequence"/>
</dbReference>
<evidence type="ECO:0000256" key="1">
    <source>
        <dbReference type="SAM" id="MobiDB-lite"/>
    </source>
</evidence>
<organism evidence="2 3">
    <name type="scientific">Actinomadura rubrisoli</name>
    <dbReference type="NCBI Taxonomy" id="2530368"/>
    <lineage>
        <taxon>Bacteria</taxon>
        <taxon>Bacillati</taxon>
        <taxon>Actinomycetota</taxon>
        <taxon>Actinomycetes</taxon>
        <taxon>Streptosporangiales</taxon>
        <taxon>Thermomonosporaceae</taxon>
        <taxon>Actinomadura</taxon>
    </lineage>
</organism>
<dbReference type="AlphaFoldDB" id="A0A4R5CBN4"/>
<accession>A0A4R5CBN4</accession>
<reference evidence="2 3" key="1">
    <citation type="submission" date="2019-03" db="EMBL/GenBank/DDBJ databases">
        <title>Draft genome sequences of novel Actinobacteria.</title>
        <authorList>
            <person name="Sahin N."/>
            <person name="Ay H."/>
            <person name="Saygin H."/>
        </authorList>
    </citation>
    <scope>NUCLEOTIDE SEQUENCE [LARGE SCALE GENOMIC DNA]</scope>
    <source>
        <strain evidence="2 3">H3C3</strain>
    </source>
</reference>
<gene>
    <name evidence="2" type="ORF">E1298_02215</name>
</gene>
<name>A0A4R5CBN4_9ACTN</name>
<comment type="caution">
    <text evidence="2">The sequence shown here is derived from an EMBL/GenBank/DDBJ whole genome shotgun (WGS) entry which is preliminary data.</text>
</comment>
<feature type="region of interest" description="Disordered" evidence="1">
    <location>
        <begin position="1"/>
        <end position="21"/>
    </location>
</feature>
<proteinExistence type="predicted"/>
<evidence type="ECO:0000313" key="3">
    <source>
        <dbReference type="Proteomes" id="UP000294513"/>
    </source>
</evidence>
<dbReference type="RefSeq" id="WP_131889033.1">
    <property type="nucleotide sequence ID" value="NZ_SMKU01000004.1"/>
</dbReference>
<keyword evidence="3" id="KW-1185">Reference proteome</keyword>
<dbReference type="EMBL" id="SMKU01000004">
    <property type="protein sequence ID" value="TDD96815.1"/>
    <property type="molecule type" value="Genomic_DNA"/>
</dbReference>